<name>A0AA39LQN5_9BILA</name>
<evidence type="ECO:0000259" key="5">
    <source>
        <dbReference type="PROSITE" id="PS51075"/>
    </source>
</evidence>
<evidence type="ECO:0000256" key="2">
    <source>
        <dbReference type="ARBA" id="ARBA00023015"/>
    </source>
</evidence>
<dbReference type="GO" id="GO:0000981">
    <property type="term" value="F:DNA-binding transcription factor activity, RNA polymerase II-specific"/>
    <property type="evidence" value="ECO:0007669"/>
    <property type="project" value="TreeGrafter"/>
</dbReference>
<dbReference type="EMBL" id="JAUCMV010000004">
    <property type="protein sequence ID" value="KAK0405739.1"/>
    <property type="molecule type" value="Genomic_DNA"/>
</dbReference>
<dbReference type="SUPFAM" id="SSF56366">
    <property type="entry name" value="SMAD MH1 domain"/>
    <property type="match status" value="1"/>
</dbReference>
<dbReference type="PROSITE" id="PS51075">
    <property type="entry name" value="MH1"/>
    <property type="match status" value="1"/>
</dbReference>
<dbReference type="PANTHER" id="PTHR13703">
    <property type="entry name" value="SMAD"/>
    <property type="match status" value="1"/>
</dbReference>
<reference evidence="6" key="1">
    <citation type="submission" date="2023-06" db="EMBL/GenBank/DDBJ databases">
        <title>Genomic analysis of the entomopathogenic nematode Steinernema hermaphroditum.</title>
        <authorList>
            <person name="Schwarz E.M."/>
            <person name="Heppert J.K."/>
            <person name="Baniya A."/>
            <person name="Schwartz H.T."/>
            <person name="Tan C.-H."/>
            <person name="Antoshechkin I."/>
            <person name="Sternberg P.W."/>
            <person name="Goodrich-Blair H."/>
            <person name="Dillman A.R."/>
        </authorList>
    </citation>
    <scope>NUCLEOTIDE SEQUENCE</scope>
    <source>
        <strain evidence="6">PS9179</strain>
        <tissue evidence="6">Whole animal</tissue>
    </source>
</reference>
<evidence type="ECO:0000313" key="7">
    <source>
        <dbReference type="Proteomes" id="UP001175271"/>
    </source>
</evidence>
<dbReference type="InterPro" id="IPR013019">
    <property type="entry name" value="MAD_homology_MH1"/>
</dbReference>
<dbReference type="PANTHER" id="PTHR13703:SF62">
    <property type="entry name" value="SMAD PROTEIN DAF-3"/>
    <property type="match status" value="1"/>
</dbReference>
<keyword evidence="4" id="KW-0539">Nucleus</keyword>
<dbReference type="Proteomes" id="UP001175271">
    <property type="component" value="Unassembled WGS sequence"/>
</dbReference>
<keyword evidence="7" id="KW-1185">Reference proteome</keyword>
<dbReference type="AlphaFoldDB" id="A0AA39LQN5"/>
<organism evidence="6 7">
    <name type="scientific">Steinernema hermaphroditum</name>
    <dbReference type="NCBI Taxonomy" id="289476"/>
    <lineage>
        <taxon>Eukaryota</taxon>
        <taxon>Metazoa</taxon>
        <taxon>Ecdysozoa</taxon>
        <taxon>Nematoda</taxon>
        <taxon>Chromadorea</taxon>
        <taxon>Rhabditida</taxon>
        <taxon>Tylenchina</taxon>
        <taxon>Panagrolaimomorpha</taxon>
        <taxon>Strongyloidoidea</taxon>
        <taxon>Steinernematidae</taxon>
        <taxon>Steinernema</taxon>
    </lineage>
</organism>
<dbReference type="GO" id="GO:0060395">
    <property type="term" value="P:SMAD protein signal transduction"/>
    <property type="evidence" value="ECO:0007669"/>
    <property type="project" value="TreeGrafter"/>
</dbReference>
<keyword evidence="3" id="KW-0804">Transcription</keyword>
<dbReference type="InterPro" id="IPR036578">
    <property type="entry name" value="SMAD_MH1_sf"/>
</dbReference>
<dbReference type="InterPro" id="IPR003619">
    <property type="entry name" value="MAD_homology1_Dwarfin-type"/>
</dbReference>
<dbReference type="GO" id="GO:0000978">
    <property type="term" value="F:RNA polymerase II cis-regulatory region sequence-specific DNA binding"/>
    <property type="evidence" value="ECO:0007669"/>
    <property type="project" value="TreeGrafter"/>
</dbReference>
<evidence type="ECO:0000313" key="6">
    <source>
        <dbReference type="EMBL" id="KAK0405739.1"/>
    </source>
</evidence>
<dbReference type="Pfam" id="PF03165">
    <property type="entry name" value="MH1"/>
    <property type="match status" value="1"/>
</dbReference>
<feature type="domain" description="MH1" evidence="5">
    <location>
        <begin position="100"/>
        <end position="226"/>
    </location>
</feature>
<keyword evidence="2" id="KW-0805">Transcription regulation</keyword>
<dbReference type="SMART" id="SM00523">
    <property type="entry name" value="DWA"/>
    <property type="match status" value="1"/>
</dbReference>
<comment type="subcellular location">
    <subcellularLocation>
        <location evidence="1">Nucleus</location>
    </subcellularLocation>
</comment>
<dbReference type="Gene3D" id="3.90.520.10">
    <property type="entry name" value="SMAD MH1 domain"/>
    <property type="match status" value="1"/>
</dbReference>
<proteinExistence type="predicted"/>
<dbReference type="GO" id="GO:0070411">
    <property type="term" value="F:I-SMAD binding"/>
    <property type="evidence" value="ECO:0007669"/>
    <property type="project" value="TreeGrafter"/>
</dbReference>
<evidence type="ECO:0000256" key="3">
    <source>
        <dbReference type="ARBA" id="ARBA00023163"/>
    </source>
</evidence>
<accession>A0AA39LQN5</accession>
<protein>
    <recommendedName>
        <fullName evidence="5">MH1 domain-containing protein</fullName>
    </recommendedName>
</protein>
<evidence type="ECO:0000256" key="1">
    <source>
        <dbReference type="ARBA" id="ARBA00004123"/>
    </source>
</evidence>
<dbReference type="InterPro" id="IPR013790">
    <property type="entry name" value="Dwarfin"/>
</dbReference>
<dbReference type="GO" id="GO:0030154">
    <property type="term" value="P:cell differentiation"/>
    <property type="evidence" value="ECO:0007669"/>
    <property type="project" value="TreeGrafter"/>
</dbReference>
<gene>
    <name evidence="6" type="ORF">QR680_018170</name>
</gene>
<sequence length="373" mass="42367">MFLYHRRFPVSVSPKQFPVLSPAESKMQSGNAVVLNKSESNEWFENTSTAELTASSTSSEPSVAFPVTPAFPTQDFVSFVIRDELARESSASPPRRSGRRASTSMLYDEVSKFSKVIVGDFERKAINALLKRLRGHPTMLDNIRLALNQQSPHTPCVTFPKTRDGRMQIGRRKCRPEETYVRIFRFPESGRDAFFTVNDCKWKGSDSQMVCVNPYHYERYTDVGLLPPLKKRRSGPESVPLVGYPDIKYNPVVANDQQVPTAMQQQPINAENLSVNYYNYAPFDQYVSNDPPPQFVAYATSAEQPVLYSYTATGYENTYDPAYSMNEETEADAPQNMAGGYFMGYQFENQTEQEYSGQFFYEWEDSQAVYDGA</sequence>
<dbReference type="GO" id="GO:0051239">
    <property type="term" value="P:regulation of multicellular organismal process"/>
    <property type="evidence" value="ECO:0007669"/>
    <property type="project" value="UniProtKB-ARBA"/>
</dbReference>
<dbReference type="GO" id="GO:0030509">
    <property type="term" value="P:BMP signaling pathway"/>
    <property type="evidence" value="ECO:0007669"/>
    <property type="project" value="TreeGrafter"/>
</dbReference>
<dbReference type="GO" id="GO:0071144">
    <property type="term" value="C:heteromeric SMAD protein complex"/>
    <property type="evidence" value="ECO:0007669"/>
    <property type="project" value="TreeGrafter"/>
</dbReference>
<evidence type="ECO:0000256" key="4">
    <source>
        <dbReference type="ARBA" id="ARBA00023242"/>
    </source>
</evidence>
<dbReference type="GO" id="GO:0009653">
    <property type="term" value="P:anatomical structure morphogenesis"/>
    <property type="evidence" value="ECO:0007669"/>
    <property type="project" value="TreeGrafter"/>
</dbReference>
<comment type="caution">
    <text evidence="6">The sequence shown here is derived from an EMBL/GenBank/DDBJ whole genome shotgun (WGS) entry which is preliminary data.</text>
</comment>